<dbReference type="CDD" id="cd07814">
    <property type="entry name" value="SRPBCC_CalC_Aha1-like"/>
    <property type="match status" value="1"/>
</dbReference>
<evidence type="ECO:0000313" key="3">
    <source>
        <dbReference type="EMBL" id="GGA67510.1"/>
    </source>
</evidence>
<reference evidence="3" key="2">
    <citation type="submission" date="2020-09" db="EMBL/GenBank/DDBJ databases">
        <authorList>
            <person name="Sun Q."/>
            <person name="Zhou Y."/>
        </authorList>
    </citation>
    <scope>NUCLEOTIDE SEQUENCE</scope>
    <source>
        <strain evidence="3">CGMCC 1.15447</strain>
    </source>
</reference>
<dbReference type="EMBL" id="BMJB01000001">
    <property type="protein sequence ID" value="GGA67510.1"/>
    <property type="molecule type" value="Genomic_DNA"/>
</dbReference>
<proteinExistence type="inferred from homology"/>
<dbReference type="Proteomes" id="UP000648801">
    <property type="component" value="Unassembled WGS sequence"/>
</dbReference>
<protein>
    <submittedName>
        <fullName evidence="3">Activator of HSP90 ATPase</fullName>
    </submittedName>
</protein>
<dbReference type="Gene3D" id="3.30.530.20">
    <property type="match status" value="1"/>
</dbReference>
<dbReference type="RefSeq" id="WP_188759053.1">
    <property type="nucleotide sequence ID" value="NZ_BMJB01000001.1"/>
</dbReference>
<evidence type="ECO:0000313" key="4">
    <source>
        <dbReference type="Proteomes" id="UP000648801"/>
    </source>
</evidence>
<organism evidence="3 4">
    <name type="scientific">Edaphobacter acidisoli</name>
    <dbReference type="NCBI Taxonomy" id="2040573"/>
    <lineage>
        <taxon>Bacteria</taxon>
        <taxon>Pseudomonadati</taxon>
        <taxon>Acidobacteriota</taxon>
        <taxon>Terriglobia</taxon>
        <taxon>Terriglobales</taxon>
        <taxon>Acidobacteriaceae</taxon>
        <taxon>Edaphobacter</taxon>
    </lineage>
</organism>
<feature type="domain" description="Activator of Hsp90 ATPase homologue 1/2-like C-terminal" evidence="2">
    <location>
        <begin position="24"/>
        <end position="141"/>
    </location>
</feature>
<keyword evidence="4" id="KW-1185">Reference proteome</keyword>
<dbReference type="InterPro" id="IPR023393">
    <property type="entry name" value="START-like_dom_sf"/>
</dbReference>
<comment type="similarity">
    <text evidence="1">Belongs to the AHA1 family.</text>
</comment>
<comment type="caution">
    <text evidence="3">The sequence shown here is derived from an EMBL/GenBank/DDBJ whole genome shotgun (WGS) entry which is preliminary data.</text>
</comment>
<dbReference type="SUPFAM" id="SSF55961">
    <property type="entry name" value="Bet v1-like"/>
    <property type="match status" value="1"/>
</dbReference>
<reference evidence="3" key="1">
    <citation type="journal article" date="2014" name="Int. J. Syst. Evol. Microbiol.">
        <title>Complete genome sequence of Corynebacterium casei LMG S-19264T (=DSM 44701T), isolated from a smear-ripened cheese.</title>
        <authorList>
            <consortium name="US DOE Joint Genome Institute (JGI-PGF)"/>
            <person name="Walter F."/>
            <person name="Albersmeier A."/>
            <person name="Kalinowski J."/>
            <person name="Ruckert C."/>
        </authorList>
    </citation>
    <scope>NUCLEOTIDE SEQUENCE</scope>
    <source>
        <strain evidence="3">CGMCC 1.15447</strain>
    </source>
</reference>
<sequence length="146" mass="16342">MTHTAESNPTETRTLVVERVFSHAPEKLWRALTESPLIAQWLLNNDFAPSIGHKFQFRSEPVQGWNGIIDCEVLALDPPKQLSYTWSSMGLDSVVLFTLAPAEGGTHLRMEQSGFRADQQQAYGGAKYGWNSFFNKLENVLGESAK</sequence>
<evidence type="ECO:0000256" key="1">
    <source>
        <dbReference type="ARBA" id="ARBA00006817"/>
    </source>
</evidence>
<gene>
    <name evidence="3" type="ORF">GCM10011507_18810</name>
</gene>
<evidence type="ECO:0000259" key="2">
    <source>
        <dbReference type="Pfam" id="PF08327"/>
    </source>
</evidence>
<dbReference type="AlphaFoldDB" id="A0A916W577"/>
<dbReference type="Pfam" id="PF08327">
    <property type="entry name" value="AHSA1"/>
    <property type="match status" value="1"/>
</dbReference>
<accession>A0A916W577</accession>
<name>A0A916W577_9BACT</name>
<dbReference type="InterPro" id="IPR013538">
    <property type="entry name" value="ASHA1/2-like_C"/>
</dbReference>